<dbReference type="InterPro" id="IPR000014">
    <property type="entry name" value="PAS"/>
</dbReference>
<evidence type="ECO:0000313" key="3">
    <source>
        <dbReference type="EMBL" id="NJQ16054.1"/>
    </source>
</evidence>
<reference evidence="3 4" key="1">
    <citation type="submission" date="2020-03" db="EMBL/GenBank/DDBJ databases">
        <title>Draft genome of Streptomyces sp. ventii, isolated from the Axial Seamount in the Pacific Ocean, and resequencing of the two type strains Streptomyces lonarensis strain NCL 716 and Streptomyces bohaiensis strain 11A07.</title>
        <authorList>
            <person name="Loughran R.M."/>
            <person name="Pfannmuller K.M."/>
            <person name="Wasson B.J."/>
            <person name="Deadmond M.C."/>
            <person name="Paddock B.E."/>
            <person name="Koyack M.J."/>
            <person name="Gallegos D.A."/>
            <person name="Mitchell E.A."/>
            <person name="Ushijima B."/>
            <person name="Saw J.H."/>
            <person name="Mcphail K.L."/>
            <person name="Videau P."/>
        </authorList>
    </citation>
    <scope>NUCLEOTIDE SEQUENCE [LARGE SCALE GENOMIC DNA]</scope>
    <source>
        <strain evidence="3 4">11A07</strain>
    </source>
</reference>
<dbReference type="InterPro" id="IPR001932">
    <property type="entry name" value="PPM-type_phosphatase-like_dom"/>
</dbReference>
<dbReference type="InterPro" id="IPR035965">
    <property type="entry name" value="PAS-like_dom_sf"/>
</dbReference>
<organism evidence="3 4">
    <name type="scientific">Streptomyces bohaiensis</name>
    <dbReference type="NCBI Taxonomy" id="1431344"/>
    <lineage>
        <taxon>Bacteria</taxon>
        <taxon>Bacillati</taxon>
        <taxon>Actinomycetota</taxon>
        <taxon>Actinomycetes</taxon>
        <taxon>Kitasatosporales</taxon>
        <taxon>Streptomycetaceae</taxon>
        <taxon>Streptomyces</taxon>
    </lineage>
</organism>
<dbReference type="InterPro" id="IPR052016">
    <property type="entry name" value="Bact_Sigma-Reg"/>
</dbReference>
<evidence type="ECO:0000259" key="2">
    <source>
        <dbReference type="PROSITE" id="PS50112"/>
    </source>
</evidence>
<keyword evidence="1" id="KW-0378">Hydrolase</keyword>
<dbReference type="PANTHER" id="PTHR43156:SF2">
    <property type="entry name" value="STAGE II SPORULATION PROTEIN E"/>
    <property type="match status" value="1"/>
</dbReference>
<dbReference type="SMART" id="SM00331">
    <property type="entry name" value="PP2C_SIG"/>
    <property type="match status" value="1"/>
</dbReference>
<dbReference type="EMBL" id="JAAVJC010000115">
    <property type="protein sequence ID" value="NJQ16054.1"/>
    <property type="molecule type" value="Genomic_DNA"/>
</dbReference>
<evidence type="ECO:0000313" key="4">
    <source>
        <dbReference type="Proteomes" id="UP000727056"/>
    </source>
</evidence>
<gene>
    <name evidence="3" type="ORF">HCN52_14130</name>
</gene>
<keyword evidence="4" id="KW-1185">Reference proteome</keyword>
<dbReference type="SMART" id="SM00065">
    <property type="entry name" value="GAF"/>
    <property type="match status" value="1"/>
</dbReference>
<sequence>MNPTSAQAPGLSVMREGEPPREIRLAAPAGAGDALLRSLGAAAGAGIYAVDAGGRVIAANAWAERLLGYAPGALLGLDADHVLKPRVDTDGLPESSTALEQAGGHHRVNDDRAVVVRADGTTLPVWWSAAPLPPESGYPGGTVVVLNEISERRERVEARADRYARSEVRREQVESELADTAWLSELTLAMTTTLDTEEAVWRLVRQLVPRLADTAAIDLAEKDVLRCVAWAHHLPDALPASPDEAELPDHAEHRAAIAKVLKGGTTQRFRPTASGRPDLLSLTDAGDVLVVPLRLRSTTLGALTLARTGTGTPFDEPDQELAEEVARRASLGLDNTRLHAAQAAIAETLQQALLTDLPQVPGIELAAHYRPALAAAEVGGDWYDAFPLPGGDTMLVIGDVTGHDIQAAARMSELRNMLRALAVDRPEETPGEILRRLDTAQARLTHADSATAILVRLHPGPDGSWQLSWSIAGHPPPLLLACDGGTEFLTGPHAPLLGARPTMERPTQRADLPAGSTLLLYTDGLVESRSQSIDTGMASLRQRLADHRAMPLRKLCAALARELGDTRDDITLIAARVPPPGA</sequence>
<dbReference type="CDD" id="cd00130">
    <property type="entry name" value="PAS"/>
    <property type="match status" value="1"/>
</dbReference>
<comment type="caution">
    <text evidence="3">The sequence shown here is derived from an EMBL/GenBank/DDBJ whole genome shotgun (WGS) entry which is preliminary data.</text>
</comment>
<dbReference type="SUPFAM" id="SSF55781">
    <property type="entry name" value="GAF domain-like"/>
    <property type="match status" value="1"/>
</dbReference>
<evidence type="ECO:0000256" key="1">
    <source>
        <dbReference type="ARBA" id="ARBA00022801"/>
    </source>
</evidence>
<dbReference type="Gene3D" id="3.30.450.40">
    <property type="match status" value="1"/>
</dbReference>
<protein>
    <submittedName>
        <fullName evidence="3">SpoIIE family protein phosphatase</fullName>
    </submittedName>
</protein>
<dbReference type="InterPro" id="IPR003018">
    <property type="entry name" value="GAF"/>
</dbReference>
<dbReference type="Pfam" id="PF07228">
    <property type="entry name" value="SpoIIE"/>
    <property type="match status" value="1"/>
</dbReference>
<dbReference type="Gene3D" id="3.30.450.20">
    <property type="entry name" value="PAS domain"/>
    <property type="match status" value="1"/>
</dbReference>
<accession>A0ABX1CHW0</accession>
<dbReference type="RefSeq" id="WP_168088795.1">
    <property type="nucleotide sequence ID" value="NZ_BHZH01000102.1"/>
</dbReference>
<dbReference type="SUPFAM" id="SSF81606">
    <property type="entry name" value="PP2C-like"/>
    <property type="match status" value="1"/>
</dbReference>
<dbReference type="Pfam" id="PF13492">
    <property type="entry name" value="GAF_3"/>
    <property type="match status" value="1"/>
</dbReference>
<dbReference type="Proteomes" id="UP000727056">
    <property type="component" value="Unassembled WGS sequence"/>
</dbReference>
<dbReference type="InterPro" id="IPR013656">
    <property type="entry name" value="PAS_4"/>
</dbReference>
<dbReference type="Gene3D" id="3.60.40.10">
    <property type="entry name" value="PPM-type phosphatase domain"/>
    <property type="match status" value="1"/>
</dbReference>
<dbReference type="PROSITE" id="PS50112">
    <property type="entry name" value="PAS"/>
    <property type="match status" value="1"/>
</dbReference>
<dbReference type="InterPro" id="IPR029016">
    <property type="entry name" value="GAF-like_dom_sf"/>
</dbReference>
<proteinExistence type="predicted"/>
<dbReference type="InterPro" id="IPR036457">
    <property type="entry name" value="PPM-type-like_dom_sf"/>
</dbReference>
<dbReference type="PANTHER" id="PTHR43156">
    <property type="entry name" value="STAGE II SPORULATION PROTEIN E-RELATED"/>
    <property type="match status" value="1"/>
</dbReference>
<dbReference type="Pfam" id="PF08448">
    <property type="entry name" value="PAS_4"/>
    <property type="match status" value="1"/>
</dbReference>
<name>A0ABX1CHW0_9ACTN</name>
<dbReference type="SUPFAM" id="SSF55785">
    <property type="entry name" value="PYP-like sensor domain (PAS domain)"/>
    <property type="match status" value="1"/>
</dbReference>
<dbReference type="NCBIfam" id="TIGR00229">
    <property type="entry name" value="sensory_box"/>
    <property type="match status" value="1"/>
</dbReference>
<feature type="domain" description="PAS" evidence="2">
    <location>
        <begin position="32"/>
        <end position="76"/>
    </location>
</feature>